<dbReference type="Proteomes" id="UP000720189">
    <property type="component" value="Unassembled WGS sequence"/>
</dbReference>
<feature type="compositionally biased region" description="Basic and acidic residues" evidence="1">
    <location>
        <begin position="295"/>
        <end position="307"/>
    </location>
</feature>
<feature type="compositionally biased region" description="Basic and acidic residues" evidence="1">
    <location>
        <begin position="236"/>
        <end position="266"/>
    </location>
</feature>
<dbReference type="AlphaFoldDB" id="A0A9P9KAC9"/>
<feature type="compositionally biased region" description="Basic residues" evidence="1">
    <location>
        <begin position="219"/>
        <end position="231"/>
    </location>
</feature>
<gene>
    <name evidence="2" type="ORF">BKA55DRAFT_539543</name>
</gene>
<comment type="caution">
    <text evidence="2">The sequence shown here is derived from an EMBL/GenBank/DDBJ whole genome shotgun (WGS) entry which is preliminary data.</text>
</comment>
<feature type="compositionally biased region" description="Basic and acidic residues" evidence="1">
    <location>
        <begin position="274"/>
        <end position="285"/>
    </location>
</feature>
<proteinExistence type="predicted"/>
<evidence type="ECO:0000313" key="2">
    <source>
        <dbReference type="EMBL" id="KAH7249971.1"/>
    </source>
</evidence>
<protein>
    <submittedName>
        <fullName evidence="2">Uncharacterized protein</fullName>
    </submittedName>
</protein>
<feature type="region of interest" description="Disordered" evidence="1">
    <location>
        <begin position="210"/>
        <end position="313"/>
    </location>
</feature>
<evidence type="ECO:0000313" key="3">
    <source>
        <dbReference type="Proteomes" id="UP000720189"/>
    </source>
</evidence>
<keyword evidence="3" id="KW-1185">Reference proteome</keyword>
<dbReference type="EMBL" id="JAGMUX010000008">
    <property type="protein sequence ID" value="KAH7249971.1"/>
    <property type="molecule type" value="Genomic_DNA"/>
</dbReference>
<evidence type="ECO:0000256" key="1">
    <source>
        <dbReference type="SAM" id="MobiDB-lite"/>
    </source>
</evidence>
<dbReference type="RefSeq" id="XP_046049290.1">
    <property type="nucleotide sequence ID" value="XM_046190146.1"/>
</dbReference>
<name>A0A9P9KAC9_FUSRE</name>
<organism evidence="2 3">
    <name type="scientific">Fusarium redolens</name>
    <dbReference type="NCBI Taxonomy" id="48865"/>
    <lineage>
        <taxon>Eukaryota</taxon>
        <taxon>Fungi</taxon>
        <taxon>Dikarya</taxon>
        <taxon>Ascomycota</taxon>
        <taxon>Pezizomycotina</taxon>
        <taxon>Sordariomycetes</taxon>
        <taxon>Hypocreomycetidae</taxon>
        <taxon>Hypocreales</taxon>
        <taxon>Nectriaceae</taxon>
        <taxon>Fusarium</taxon>
        <taxon>Fusarium redolens species complex</taxon>
    </lineage>
</organism>
<accession>A0A9P9KAC9</accession>
<dbReference type="GeneID" id="70220100"/>
<reference evidence="2" key="1">
    <citation type="journal article" date="2021" name="Nat. Commun.">
        <title>Genetic determinants of endophytism in the Arabidopsis root mycobiome.</title>
        <authorList>
            <person name="Mesny F."/>
            <person name="Miyauchi S."/>
            <person name="Thiergart T."/>
            <person name="Pickel B."/>
            <person name="Atanasova L."/>
            <person name="Karlsson M."/>
            <person name="Huettel B."/>
            <person name="Barry K.W."/>
            <person name="Haridas S."/>
            <person name="Chen C."/>
            <person name="Bauer D."/>
            <person name="Andreopoulos W."/>
            <person name="Pangilinan J."/>
            <person name="LaButti K."/>
            <person name="Riley R."/>
            <person name="Lipzen A."/>
            <person name="Clum A."/>
            <person name="Drula E."/>
            <person name="Henrissat B."/>
            <person name="Kohler A."/>
            <person name="Grigoriev I.V."/>
            <person name="Martin F.M."/>
            <person name="Hacquard S."/>
        </authorList>
    </citation>
    <scope>NUCLEOTIDE SEQUENCE</scope>
    <source>
        <strain evidence="2">MPI-CAGE-AT-0023</strain>
    </source>
</reference>
<sequence length="313" mass="36297">MALRMLFRRFYADVVKANAEVLLEKSLGPALPTLANGLGPQSASPRDSGSLLEPLMLYCRKSKSLSVRRVFDVSLIPTPGKYNNLASIYCKTTTTNSRFTELFLSNPKDVGHVNMASHATPILFEDTFPVIDQFVGQLLNHDTATISPWIKENVPDTIELFLSRAVPVAVRRAPRPHRKYEDLTQEEKQKRIRETTECLKRHIEAMEDDERAAYEKKQKLNRKRDHAKYAPRRQLQMREKREEARNEHTEAMKVDKRRQQQHENHQKRMAAMAEDEKKAYANQKKESRKRWIAKVSEEQKEARKEASRITSKA</sequence>